<evidence type="ECO:0000313" key="4">
    <source>
        <dbReference type="Proteomes" id="UP000242765"/>
    </source>
</evidence>
<accession>A0A1Y3CAM3</accession>
<dbReference type="PROSITE" id="PS50943">
    <property type="entry name" value="HTH_CROC1"/>
    <property type="match status" value="1"/>
</dbReference>
<dbReference type="Gene3D" id="1.10.260.40">
    <property type="entry name" value="lambda repressor-like DNA-binding domains"/>
    <property type="match status" value="1"/>
</dbReference>
<reference evidence="3 4" key="1">
    <citation type="submission" date="2017-04" db="EMBL/GenBank/DDBJ databases">
        <title>High diversity of culturable Acinetobacter species in natural soil and water ecosystems.</title>
        <authorList>
            <person name="Nemec A."/>
            <person name="Radolfova-Krizova L."/>
        </authorList>
    </citation>
    <scope>NUCLEOTIDE SEQUENCE [LARGE SCALE GENOMIC DNA]</scope>
    <source>
        <strain evidence="3 4">ANC 4999</strain>
    </source>
</reference>
<organism evidence="3 4">
    <name type="scientific">Acinetobacter silvestris</name>
    <dbReference type="NCBI Taxonomy" id="1977882"/>
    <lineage>
        <taxon>Bacteria</taxon>
        <taxon>Pseudomonadati</taxon>
        <taxon>Pseudomonadota</taxon>
        <taxon>Gammaproteobacteria</taxon>
        <taxon>Moraxellales</taxon>
        <taxon>Moraxellaceae</taxon>
        <taxon>Acinetobacter</taxon>
    </lineage>
</organism>
<evidence type="ECO:0000256" key="1">
    <source>
        <dbReference type="SAM" id="MobiDB-lite"/>
    </source>
</evidence>
<feature type="domain" description="HTH cro/C1-type" evidence="2">
    <location>
        <begin position="21"/>
        <end position="72"/>
    </location>
</feature>
<keyword evidence="4" id="KW-1185">Reference proteome</keyword>
<protein>
    <recommendedName>
        <fullName evidence="2">HTH cro/C1-type domain-containing protein</fullName>
    </recommendedName>
</protein>
<dbReference type="Pfam" id="PF01381">
    <property type="entry name" value="HTH_3"/>
    <property type="match status" value="1"/>
</dbReference>
<dbReference type="STRING" id="1977882.B9T28_14645"/>
<dbReference type="SUPFAM" id="SSF47413">
    <property type="entry name" value="lambda repressor-like DNA-binding domains"/>
    <property type="match status" value="1"/>
</dbReference>
<dbReference type="OrthoDB" id="5593110at2"/>
<dbReference type="InterPro" id="IPR010982">
    <property type="entry name" value="Lambda_DNA-bd_dom_sf"/>
</dbReference>
<proteinExistence type="predicted"/>
<name>A0A1Y3CAM3_9GAMM</name>
<feature type="compositionally biased region" description="Polar residues" evidence="1">
    <location>
        <begin position="97"/>
        <end position="109"/>
    </location>
</feature>
<dbReference type="AlphaFoldDB" id="A0A1Y3CAM3"/>
<dbReference type="CDD" id="cd00093">
    <property type="entry name" value="HTH_XRE"/>
    <property type="match status" value="1"/>
</dbReference>
<gene>
    <name evidence="3" type="ORF">B9T28_14645</name>
</gene>
<comment type="caution">
    <text evidence="3">The sequence shown here is derived from an EMBL/GenBank/DDBJ whole genome shotgun (WGS) entry which is preliminary data.</text>
</comment>
<sequence length="115" mass="13245">MFNKFQASTPHAMAQEMGNRLRQVRLNKNLTQAEIAERAGLDRRRVIKAENGNASLEDFFAILDVLEKTDQLVNFLPEQRISPVQLLKLRGKLRQRASSTNEKNSNSYSDEVLEW</sequence>
<dbReference type="InterPro" id="IPR001387">
    <property type="entry name" value="Cro/C1-type_HTH"/>
</dbReference>
<dbReference type="Proteomes" id="UP000242765">
    <property type="component" value="Unassembled WGS sequence"/>
</dbReference>
<feature type="region of interest" description="Disordered" evidence="1">
    <location>
        <begin position="93"/>
        <end position="115"/>
    </location>
</feature>
<dbReference type="RefSeq" id="WP_086204717.1">
    <property type="nucleotide sequence ID" value="NZ_NEGB01000015.1"/>
</dbReference>
<dbReference type="SMART" id="SM00530">
    <property type="entry name" value="HTH_XRE"/>
    <property type="match status" value="1"/>
</dbReference>
<evidence type="ECO:0000313" key="3">
    <source>
        <dbReference type="EMBL" id="OTG62223.1"/>
    </source>
</evidence>
<evidence type="ECO:0000259" key="2">
    <source>
        <dbReference type="PROSITE" id="PS50943"/>
    </source>
</evidence>
<dbReference type="EMBL" id="NEGB01000015">
    <property type="protein sequence ID" value="OTG62223.1"/>
    <property type="molecule type" value="Genomic_DNA"/>
</dbReference>
<dbReference type="GO" id="GO:0003677">
    <property type="term" value="F:DNA binding"/>
    <property type="evidence" value="ECO:0007669"/>
    <property type="project" value="InterPro"/>
</dbReference>